<evidence type="ECO:0000313" key="6">
    <source>
        <dbReference type="Proteomes" id="UP000324241"/>
    </source>
</evidence>
<dbReference type="SUPFAM" id="SSF56784">
    <property type="entry name" value="HAD-like"/>
    <property type="match status" value="1"/>
</dbReference>
<dbReference type="InterPro" id="IPR023198">
    <property type="entry name" value="PGP-like_dom2"/>
</dbReference>
<evidence type="ECO:0008006" key="7">
    <source>
        <dbReference type="Google" id="ProtNLM"/>
    </source>
</evidence>
<dbReference type="STRING" id="1220188.A0A4S3JTZ5"/>
<dbReference type="RefSeq" id="XP_033423766.1">
    <property type="nucleotide sequence ID" value="XM_033573214.1"/>
</dbReference>
<evidence type="ECO:0000313" key="5">
    <source>
        <dbReference type="Proteomes" id="UP000308092"/>
    </source>
</evidence>
<gene>
    <name evidence="3" type="ORF">ATNIH1004_008609</name>
    <name evidence="4" type="ORF">EYZ11_002778</name>
</gene>
<name>A0A4S3JTZ5_9EURO</name>
<dbReference type="Proteomes" id="UP000308092">
    <property type="component" value="Unassembled WGS sequence"/>
</dbReference>
<dbReference type="Proteomes" id="UP000324241">
    <property type="component" value="Unassembled WGS sequence"/>
</dbReference>
<dbReference type="AlphaFoldDB" id="A0A4S3JTZ5"/>
<comment type="caution">
    <text evidence="4">The sequence shown here is derived from an EMBL/GenBank/DDBJ whole genome shotgun (WGS) entry which is preliminary data.</text>
</comment>
<dbReference type="NCBIfam" id="TIGR01509">
    <property type="entry name" value="HAD-SF-IA-v3"/>
    <property type="match status" value="1"/>
</dbReference>
<protein>
    <recommendedName>
        <fullName evidence="7">Haloacid dehalogenase, type II</fullName>
    </recommendedName>
</protein>
<dbReference type="Gene3D" id="1.10.150.240">
    <property type="entry name" value="Putative phosphatase, domain 2"/>
    <property type="match status" value="1"/>
</dbReference>
<proteinExistence type="predicted"/>
<dbReference type="EMBL" id="SOSA01000065">
    <property type="protein sequence ID" value="THC97731.1"/>
    <property type="molecule type" value="Genomic_DNA"/>
</dbReference>
<keyword evidence="5" id="KW-1185">Reference proteome</keyword>
<dbReference type="PANTHER" id="PTHR43316">
    <property type="entry name" value="HYDROLASE, HALOACID DELAHOGENASE-RELATED"/>
    <property type="match status" value="1"/>
</dbReference>
<evidence type="ECO:0000256" key="2">
    <source>
        <dbReference type="SAM" id="SignalP"/>
    </source>
</evidence>
<evidence type="ECO:0000313" key="4">
    <source>
        <dbReference type="EMBL" id="THC97731.1"/>
    </source>
</evidence>
<dbReference type="EMBL" id="QUQM01000006">
    <property type="protein sequence ID" value="KAA8644405.1"/>
    <property type="molecule type" value="Genomic_DNA"/>
</dbReference>
<dbReference type="InterPro" id="IPR036412">
    <property type="entry name" value="HAD-like_sf"/>
</dbReference>
<dbReference type="InterPro" id="IPR051540">
    <property type="entry name" value="S-2-haloacid_dehalogenase"/>
</dbReference>
<feature type="chain" id="PRO_5044089237" description="Haloacid dehalogenase, type II" evidence="2">
    <location>
        <begin position="25"/>
        <end position="207"/>
    </location>
</feature>
<keyword evidence="2" id="KW-0732">Signal</keyword>
<organism evidence="4 5">
    <name type="scientific">Aspergillus tanneri</name>
    <dbReference type="NCBI Taxonomy" id="1220188"/>
    <lineage>
        <taxon>Eukaryota</taxon>
        <taxon>Fungi</taxon>
        <taxon>Dikarya</taxon>
        <taxon>Ascomycota</taxon>
        <taxon>Pezizomycotina</taxon>
        <taxon>Eurotiomycetes</taxon>
        <taxon>Eurotiomycetidae</taxon>
        <taxon>Eurotiales</taxon>
        <taxon>Aspergillaceae</taxon>
        <taxon>Aspergillus</taxon>
        <taxon>Aspergillus subgen. Circumdati</taxon>
    </lineage>
</organism>
<feature type="signal peptide" evidence="2">
    <location>
        <begin position="1"/>
        <end position="24"/>
    </location>
</feature>
<dbReference type="GeneID" id="54331311"/>
<dbReference type="SFLD" id="SFLDS00003">
    <property type="entry name" value="Haloacid_Dehalogenase"/>
    <property type="match status" value="1"/>
</dbReference>
<dbReference type="Pfam" id="PF13419">
    <property type="entry name" value="HAD_2"/>
    <property type="match status" value="1"/>
</dbReference>
<dbReference type="GO" id="GO:0016791">
    <property type="term" value="F:phosphatase activity"/>
    <property type="evidence" value="ECO:0007669"/>
    <property type="project" value="UniProtKB-ARBA"/>
</dbReference>
<dbReference type="InterPro" id="IPR023214">
    <property type="entry name" value="HAD_sf"/>
</dbReference>
<reference evidence="3 6" key="2">
    <citation type="submission" date="2019-08" db="EMBL/GenBank/DDBJ databases">
        <title>The genome sequence of a newly discovered highly antifungal drug resistant Aspergillus species, Aspergillus tanneri NIH 1004.</title>
        <authorList>
            <person name="Mounaud S."/>
            <person name="Singh I."/>
            <person name="Joardar V."/>
            <person name="Pakala S."/>
            <person name="Pakala S."/>
            <person name="Venepally P."/>
            <person name="Chung J.K."/>
            <person name="Losada L."/>
            <person name="Nierman W.C."/>
        </authorList>
    </citation>
    <scope>NUCLEOTIDE SEQUENCE [LARGE SCALE GENOMIC DNA]</scope>
    <source>
        <strain evidence="3 6">NIH1004</strain>
    </source>
</reference>
<dbReference type="SFLD" id="SFLDG01129">
    <property type="entry name" value="C1.5:_HAD__Beta-PGM__Phosphata"/>
    <property type="match status" value="1"/>
</dbReference>
<keyword evidence="1" id="KW-0378">Hydrolase</keyword>
<dbReference type="InterPro" id="IPR006439">
    <property type="entry name" value="HAD-SF_hydro_IA"/>
</dbReference>
<accession>A0A4S3JTZ5</accession>
<dbReference type="VEuPathDB" id="FungiDB:EYZ11_002778"/>
<reference evidence="4 5" key="1">
    <citation type="submission" date="2019-03" db="EMBL/GenBank/DDBJ databases">
        <title>The genome sequence of a newly discovered highly antifungal drug resistant Aspergillus species, Aspergillus tanneri NIH 1004.</title>
        <authorList>
            <person name="Mounaud S."/>
            <person name="Singh I."/>
            <person name="Joardar V."/>
            <person name="Pakala S."/>
            <person name="Pakala S."/>
            <person name="Venepally P."/>
            <person name="Hoover J."/>
            <person name="Nierman W."/>
            <person name="Chung J."/>
            <person name="Losada L."/>
        </authorList>
    </citation>
    <scope>NUCLEOTIDE SEQUENCE [LARGE SCALE GENOMIC DNA]</scope>
    <source>
        <strain evidence="4 5">NIH1004</strain>
    </source>
</reference>
<dbReference type="Gene3D" id="3.40.50.1000">
    <property type="entry name" value="HAD superfamily/HAD-like"/>
    <property type="match status" value="1"/>
</dbReference>
<evidence type="ECO:0000313" key="3">
    <source>
        <dbReference type="EMBL" id="KAA8644405.1"/>
    </source>
</evidence>
<dbReference type="InterPro" id="IPR041492">
    <property type="entry name" value="HAD_2"/>
</dbReference>
<dbReference type="PRINTS" id="PR00413">
    <property type="entry name" value="HADHALOGNASE"/>
</dbReference>
<dbReference type="OrthoDB" id="20198at2759"/>
<sequence length="207" mass="22586">MAPRAIIFDLLTALLDSWTLWAQAANDLTAAYQWRRRYLELTFGCGIYRPYEELVYEAARDVHLPDRVPETLLRDWDQLRPWPEAPAVLSELKDRGYQLGVVTNCSVALGRRAVAVCAGGVEFDAVVTAEEAGFYKPHGKTYAAILEALGVDASEALFVAGSNGDVVGAAAAGMDVVWHNRVGLSALEGSAPGREGRSLQVVMEYLE</sequence>
<evidence type="ECO:0000256" key="1">
    <source>
        <dbReference type="ARBA" id="ARBA00022801"/>
    </source>
</evidence>
<dbReference type="PANTHER" id="PTHR43316:SF3">
    <property type="entry name" value="HALOACID DEHALOGENASE, TYPE II (AFU_ORTHOLOGUE AFUA_2G07750)-RELATED"/>
    <property type="match status" value="1"/>
</dbReference>